<dbReference type="SUPFAM" id="SSF57701">
    <property type="entry name" value="Zn2/Cys6 DNA-binding domain"/>
    <property type="match status" value="1"/>
</dbReference>
<dbReference type="GO" id="GO:0009074">
    <property type="term" value="P:aromatic amino acid family catabolic process"/>
    <property type="evidence" value="ECO:0007669"/>
    <property type="project" value="TreeGrafter"/>
</dbReference>
<dbReference type="GO" id="GO:0045944">
    <property type="term" value="P:positive regulation of transcription by RNA polymerase II"/>
    <property type="evidence" value="ECO:0007669"/>
    <property type="project" value="TreeGrafter"/>
</dbReference>
<feature type="compositionally biased region" description="Polar residues" evidence="2">
    <location>
        <begin position="125"/>
        <end position="144"/>
    </location>
</feature>
<feature type="region of interest" description="Disordered" evidence="2">
    <location>
        <begin position="745"/>
        <end position="766"/>
    </location>
</feature>
<protein>
    <recommendedName>
        <fullName evidence="3">Zn(2)-C6 fungal-type domain-containing protein</fullName>
    </recommendedName>
</protein>
<dbReference type="SMART" id="SM00066">
    <property type="entry name" value="GAL4"/>
    <property type="match status" value="1"/>
</dbReference>
<gene>
    <name evidence="4" type="ORF">IFR04_001186</name>
</gene>
<feature type="compositionally biased region" description="Polar residues" evidence="2">
    <location>
        <begin position="232"/>
        <end position="249"/>
    </location>
</feature>
<keyword evidence="1" id="KW-0539">Nucleus</keyword>
<evidence type="ECO:0000256" key="2">
    <source>
        <dbReference type="SAM" id="MobiDB-lite"/>
    </source>
</evidence>
<dbReference type="Proteomes" id="UP000664132">
    <property type="component" value="Unassembled WGS sequence"/>
</dbReference>
<dbReference type="OrthoDB" id="2262349at2759"/>
<dbReference type="Gene3D" id="4.10.240.10">
    <property type="entry name" value="Zn(2)-C6 fungal-type DNA-binding domain"/>
    <property type="match status" value="1"/>
</dbReference>
<feature type="region of interest" description="Disordered" evidence="2">
    <location>
        <begin position="35"/>
        <end position="165"/>
    </location>
</feature>
<dbReference type="AlphaFoldDB" id="A0A8H8BVY4"/>
<feature type="compositionally biased region" description="Polar residues" evidence="2">
    <location>
        <begin position="199"/>
        <end position="210"/>
    </location>
</feature>
<accession>A0A8H8BVY4</accession>
<dbReference type="CDD" id="cd00067">
    <property type="entry name" value="GAL4"/>
    <property type="match status" value="1"/>
</dbReference>
<dbReference type="InterPro" id="IPR036864">
    <property type="entry name" value="Zn2-C6_fun-type_DNA-bd_sf"/>
</dbReference>
<dbReference type="GO" id="GO:0005634">
    <property type="term" value="C:nucleus"/>
    <property type="evidence" value="ECO:0007669"/>
    <property type="project" value="TreeGrafter"/>
</dbReference>
<dbReference type="PANTHER" id="PTHR31644">
    <property type="entry name" value="TRANSCRIPTIONAL ACTIVATOR ARO80-RELATED"/>
    <property type="match status" value="1"/>
</dbReference>
<dbReference type="EMBL" id="JAFJYH010000008">
    <property type="protein sequence ID" value="KAG4425724.1"/>
    <property type="molecule type" value="Genomic_DNA"/>
</dbReference>
<dbReference type="GO" id="GO:0000981">
    <property type="term" value="F:DNA-binding transcription factor activity, RNA polymerase II-specific"/>
    <property type="evidence" value="ECO:0007669"/>
    <property type="project" value="InterPro"/>
</dbReference>
<proteinExistence type="predicted"/>
<feature type="region of interest" description="Disordered" evidence="2">
    <location>
        <begin position="196"/>
        <end position="253"/>
    </location>
</feature>
<evidence type="ECO:0000313" key="5">
    <source>
        <dbReference type="Proteomes" id="UP000664132"/>
    </source>
</evidence>
<evidence type="ECO:0000256" key="1">
    <source>
        <dbReference type="ARBA" id="ARBA00023242"/>
    </source>
</evidence>
<feature type="compositionally biased region" description="Basic and acidic residues" evidence="2">
    <location>
        <begin position="35"/>
        <end position="46"/>
    </location>
</feature>
<dbReference type="InterPro" id="IPR052780">
    <property type="entry name" value="AAA_Catabolism_Regulators"/>
</dbReference>
<keyword evidence="5" id="KW-1185">Reference proteome</keyword>
<sequence length="842" mass="95108">MSERSPSQEAVAAGSSSKRKRRVYQACEPCRIRKAKCDRGSDDDPRPPPCARCKRESIQSQCVLASKRNKRDIGLPDKFQSRETTQYSSETNARQAGVRSGEEVSRGMSTGPAASDSGDFVESPFANQTSPGNENSLQANSPYSHRSHRSLRSTEDVDLRPYTSSSRRNLTDNVIHTLVSKPNDALALLFEAAERSDPSALNSRRQSLEPSRNLRRNIDDPLADNVAGRNPTGHTSGIPTPRSAVTSPAQAVPDPSSEMIELWKTYRFVREGWLTAREAVLYVDLFFRNLSPLSPILLDYFSNHENHPALISSEPMLCTTILTISSRYHVLHGEGGMLRSDDIHRKFWLYWKTLIMRVMYGEDSGPNASTRSIGTIESLLLMTEWHPRALHFAPDVDGWEFDMSRGSNMSQQAGKAQSGSLEEVENAARRSDRMSWMLLGSALSLAHELGVSDQRLQNRDLSSQTFETEKQKEDAEFVELRQTRPRRLLYIYVNQLASRLGWTSMIPRIISDSAEQTFGSEAERQWHNVMSRWISLTRLMKTASDMLYSPVTTKQLLRSGNYVTSLEHFGHLLQDWLTEYEDLVADKRLLDMLFIEYQFTRTYINALAVQAVVERAFKTPNQEGYLMTYVFERHSVDWEFIQEVVDGSRKILEKVISLNDEALLRFCPVRILSRIISASILLLKATGLGTRSQQAQLSLELLEKLIVALRSDPVDELHLANRYASLLETHVKAFRKRFLRVGRSRTAENSGSENENDVQQQQRGAHFEHSDNMNTVPNFGQMMQSQMLDDFGGGDMTMWSDGMGLETFGDDWMCLPLDAFDTGIMDFGGGLGAGGLDFFSLR</sequence>
<dbReference type="PROSITE" id="PS50048">
    <property type="entry name" value="ZN2_CY6_FUNGAL_2"/>
    <property type="match status" value="1"/>
</dbReference>
<feature type="compositionally biased region" description="Basic and acidic residues" evidence="2">
    <location>
        <begin position="71"/>
        <end position="81"/>
    </location>
</feature>
<dbReference type="PROSITE" id="PS00463">
    <property type="entry name" value="ZN2_CY6_FUNGAL_1"/>
    <property type="match status" value="1"/>
</dbReference>
<evidence type="ECO:0000313" key="4">
    <source>
        <dbReference type="EMBL" id="KAG4425724.1"/>
    </source>
</evidence>
<organism evidence="4 5">
    <name type="scientific">Cadophora malorum</name>
    <dbReference type="NCBI Taxonomy" id="108018"/>
    <lineage>
        <taxon>Eukaryota</taxon>
        <taxon>Fungi</taxon>
        <taxon>Dikarya</taxon>
        <taxon>Ascomycota</taxon>
        <taxon>Pezizomycotina</taxon>
        <taxon>Leotiomycetes</taxon>
        <taxon>Helotiales</taxon>
        <taxon>Ploettnerulaceae</taxon>
        <taxon>Cadophora</taxon>
    </lineage>
</organism>
<evidence type="ECO:0000259" key="3">
    <source>
        <dbReference type="PROSITE" id="PS50048"/>
    </source>
</evidence>
<comment type="caution">
    <text evidence="4">The sequence shown here is derived from an EMBL/GenBank/DDBJ whole genome shotgun (WGS) entry which is preliminary data.</text>
</comment>
<feature type="compositionally biased region" description="Polar residues" evidence="2">
    <location>
        <begin position="82"/>
        <end position="94"/>
    </location>
</feature>
<dbReference type="CDD" id="cd12148">
    <property type="entry name" value="fungal_TF_MHR"/>
    <property type="match status" value="1"/>
</dbReference>
<feature type="domain" description="Zn(2)-C6 fungal-type" evidence="3">
    <location>
        <begin position="26"/>
        <end position="64"/>
    </location>
</feature>
<name>A0A8H8BVY4_9HELO</name>
<reference evidence="4" key="1">
    <citation type="submission" date="2021-02" db="EMBL/GenBank/DDBJ databases">
        <title>Genome sequence Cadophora malorum strain M34.</title>
        <authorList>
            <person name="Stefanovic E."/>
            <person name="Vu D."/>
            <person name="Scully C."/>
            <person name="Dijksterhuis J."/>
            <person name="Roader J."/>
            <person name="Houbraken J."/>
        </authorList>
    </citation>
    <scope>NUCLEOTIDE SEQUENCE</scope>
    <source>
        <strain evidence="4">M34</strain>
    </source>
</reference>
<dbReference type="PANTHER" id="PTHR31644:SF3">
    <property type="entry name" value="ZN(II)2CYS6 TRANSCRIPTION FACTOR (EUROFUNG)"/>
    <property type="match status" value="1"/>
</dbReference>
<feature type="region of interest" description="Disordered" evidence="2">
    <location>
        <begin position="1"/>
        <end position="22"/>
    </location>
</feature>
<feature type="compositionally biased region" description="Polar residues" evidence="2">
    <location>
        <begin position="747"/>
        <end position="763"/>
    </location>
</feature>
<dbReference type="GO" id="GO:0008270">
    <property type="term" value="F:zinc ion binding"/>
    <property type="evidence" value="ECO:0007669"/>
    <property type="project" value="InterPro"/>
</dbReference>
<dbReference type="InterPro" id="IPR001138">
    <property type="entry name" value="Zn2Cys6_DnaBD"/>
</dbReference>